<dbReference type="Proteomes" id="UP000034752">
    <property type="component" value="Unassembled WGS sequence"/>
</dbReference>
<sequence>MSILGYIVSAVLGVSLISLIGVVFFWLNQKLVSKIVPWLVAFAAGTLLAAAWFDLIPESLVGLGETAFIWVVAGILLFLMFEQVLHWHHEHGHDCDECDHRPKTVVGYSVLVGDGLHNFLDGVLIASAFMASIPVGIATTLAVLFHEIPQELGDFGVLLHSGFSRTKALYFNFISALAAVAGGLVAYLALNSVQNMIPYVVAVGAGGFLYIALTDLFAELKGGKNIILRFGQLIILIFGMLLIYYLV</sequence>
<feature type="transmembrane region" description="Helical" evidence="5">
    <location>
        <begin position="35"/>
        <end position="53"/>
    </location>
</feature>
<reference evidence="6 7" key="1">
    <citation type="journal article" date="2015" name="Nature">
        <title>rRNA introns, odd ribosomes, and small enigmatic genomes across a large radiation of phyla.</title>
        <authorList>
            <person name="Brown C.T."/>
            <person name="Hug L.A."/>
            <person name="Thomas B.C."/>
            <person name="Sharon I."/>
            <person name="Castelle C.J."/>
            <person name="Singh A."/>
            <person name="Wilkins M.J."/>
            <person name="Williams K.H."/>
            <person name="Banfield J.F."/>
        </authorList>
    </citation>
    <scope>NUCLEOTIDE SEQUENCE [LARGE SCALE GENOMIC DNA]</scope>
</reference>
<dbReference type="AlphaFoldDB" id="A0A0G1HY51"/>
<dbReference type="PATRIC" id="fig|1620410.3.peg.353"/>
<dbReference type="InterPro" id="IPR003689">
    <property type="entry name" value="ZIP"/>
</dbReference>
<evidence type="ECO:0000256" key="5">
    <source>
        <dbReference type="SAM" id="Phobius"/>
    </source>
</evidence>
<proteinExistence type="predicted"/>
<accession>A0A0G1HY51</accession>
<dbReference type="PANTHER" id="PTHR16950">
    <property type="entry name" value="ZINC TRANSPORTER SLC39A7 HISTIDINE-RICH MEMBRANE PROTEIN KE4"/>
    <property type="match status" value="1"/>
</dbReference>
<keyword evidence="2 5" id="KW-0812">Transmembrane</keyword>
<protein>
    <submittedName>
        <fullName evidence="6">Metal cation transporter, ZIP family</fullName>
    </submittedName>
</protein>
<keyword evidence="4 5" id="KW-0472">Membrane</keyword>
<feature type="transmembrane region" description="Helical" evidence="5">
    <location>
        <begin position="169"/>
        <end position="190"/>
    </location>
</feature>
<evidence type="ECO:0000256" key="3">
    <source>
        <dbReference type="ARBA" id="ARBA00022989"/>
    </source>
</evidence>
<evidence type="ECO:0000256" key="4">
    <source>
        <dbReference type="ARBA" id="ARBA00023136"/>
    </source>
</evidence>
<name>A0A0G1HY51_UNCK3</name>
<organism evidence="6 7">
    <name type="scientific">candidate division Kazan bacterium GW2011_GWA1_44_22</name>
    <dbReference type="NCBI Taxonomy" id="1620410"/>
    <lineage>
        <taxon>Bacteria</taxon>
        <taxon>Bacteria division Kazan-3B-28</taxon>
    </lineage>
</organism>
<dbReference type="PANTHER" id="PTHR16950:SF16">
    <property type="entry name" value="ZINC TRANSPORTER ZIP13"/>
    <property type="match status" value="1"/>
</dbReference>
<dbReference type="GO" id="GO:0016020">
    <property type="term" value="C:membrane"/>
    <property type="evidence" value="ECO:0007669"/>
    <property type="project" value="UniProtKB-SubCell"/>
</dbReference>
<keyword evidence="3 5" id="KW-1133">Transmembrane helix</keyword>
<gene>
    <name evidence="6" type="ORF">VE96_C0024G0007</name>
</gene>
<dbReference type="GO" id="GO:0046873">
    <property type="term" value="F:metal ion transmembrane transporter activity"/>
    <property type="evidence" value="ECO:0007669"/>
    <property type="project" value="InterPro"/>
</dbReference>
<dbReference type="Pfam" id="PF02535">
    <property type="entry name" value="Zip"/>
    <property type="match status" value="1"/>
</dbReference>
<feature type="transmembrane region" description="Helical" evidence="5">
    <location>
        <begin position="196"/>
        <end position="214"/>
    </location>
</feature>
<feature type="transmembrane region" description="Helical" evidence="5">
    <location>
        <begin position="6"/>
        <end position="28"/>
    </location>
</feature>
<comment type="caution">
    <text evidence="6">The sequence shown here is derived from an EMBL/GenBank/DDBJ whole genome shotgun (WGS) entry which is preliminary data.</text>
</comment>
<evidence type="ECO:0000313" key="6">
    <source>
        <dbReference type="EMBL" id="KKT51870.1"/>
    </source>
</evidence>
<feature type="transmembrane region" description="Helical" evidence="5">
    <location>
        <begin position="59"/>
        <end position="81"/>
    </location>
</feature>
<comment type="subcellular location">
    <subcellularLocation>
        <location evidence="1">Membrane</location>
        <topology evidence="1">Multi-pass membrane protein</topology>
    </subcellularLocation>
</comment>
<evidence type="ECO:0000313" key="7">
    <source>
        <dbReference type="Proteomes" id="UP000034752"/>
    </source>
</evidence>
<feature type="transmembrane region" description="Helical" evidence="5">
    <location>
        <begin position="226"/>
        <end position="246"/>
    </location>
</feature>
<dbReference type="EMBL" id="LCIJ01000024">
    <property type="protein sequence ID" value="KKT51870.1"/>
    <property type="molecule type" value="Genomic_DNA"/>
</dbReference>
<evidence type="ECO:0000256" key="1">
    <source>
        <dbReference type="ARBA" id="ARBA00004141"/>
    </source>
</evidence>
<evidence type="ECO:0000256" key="2">
    <source>
        <dbReference type="ARBA" id="ARBA00022692"/>
    </source>
</evidence>